<proteinExistence type="predicted"/>
<feature type="coiled-coil region" evidence="1">
    <location>
        <begin position="315"/>
        <end position="349"/>
    </location>
</feature>
<reference evidence="2" key="1">
    <citation type="submission" date="2020-01" db="EMBL/GenBank/DDBJ databases">
        <authorList>
            <person name="Meier V. D."/>
            <person name="Meier V D."/>
        </authorList>
    </citation>
    <scope>NUCLEOTIDE SEQUENCE</scope>
    <source>
        <strain evidence="2">HLG_WM_MAG_05</strain>
    </source>
</reference>
<protein>
    <submittedName>
        <fullName evidence="2">Heavy metal RND efflux outer membrane protein, CzcC family</fullName>
    </submittedName>
</protein>
<organism evidence="2">
    <name type="scientific">uncultured Sulfurovum sp</name>
    <dbReference type="NCBI Taxonomy" id="269237"/>
    <lineage>
        <taxon>Bacteria</taxon>
        <taxon>Pseudomonadati</taxon>
        <taxon>Campylobacterota</taxon>
        <taxon>Epsilonproteobacteria</taxon>
        <taxon>Campylobacterales</taxon>
        <taxon>Sulfurovaceae</taxon>
        <taxon>Sulfurovum</taxon>
        <taxon>environmental samples</taxon>
    </lineage>
</organism>
<dbReference type="AlphaFoldDB" id="A0A6S6TXF2"/>
<sequence length="402" mass="46021">MSMKKIYTILALSLSLQAQTLQETINYSIKNSYQLQILEEESSIINEQKKIESFWNDPILKVGINDIQGDKPFSRNLEAMQNQFVTYSQTIPLSEKLEVASEIEEEKKRVVEQKAEALKVNIAFGIKKSFIDAINAEKTLTILDNYISFLNTPMNLFINLSAVERNSVDKYIKTQLLQKSYQLQRENALQRIEIAKENIELIGNFKIDSFSDNVMIKRYEQQPLEILLSQIKEKNPQLKMLIALKEVADKGIKLAGEKEQADITVTGGYYQRFNRNDYVSFSVAYPLYTHGKQERQKVQAIKRANIQELSYKQTKIALEQGLKIAVHELKALQQEVEILEASRLKIVKRIANAKSELSTGGSLVRYYELFSQKTDNALELNRKALAIALIENKISQLLGEVS</sequence>
<dbReference type="GO" id="GO:0015562">
    <property type="term" value="F:efflux transmembrane transporter activity"/>
    <property type="evidence" value="ECO:0007669"/>
    <property type="project" value="InterPro"/>
</dbReference>
<dbReference type="SUPFAM" id="SSF56954">
    <property type="entry name" value="Outer membrane efflux proteins (OEP)"/>
    <property type="match status" value="1"/>
</dbReference>
<dbReference type="Gene3D" id="1.20.1600.10">
    <property type="entry name" value="Outer membrane efflux proteins (OEP)"/>
    <property type="match status" value="1"/>
</dbReference>
<gene>
    <name evidence="2" type="ORF">HELGO_WM5504</name>
</gene>
<keyword evidence="1" id="KW-0175">Coiled coil</keyword>
<evidence type="ECO:0000256" key="1">
    <source>
        <dbReference type="SAM" id="Coils"/>
    </source>
</evidence>
<name>A0A6S6TXF2_9BACT</name>
<dbReference type="EMBL" id="CACVAU010000063">
    <property type="protein sequence ID" value="CAA6821430.1"/>
    <property type="molecule type" value="Genomic_DNA"/>
</dbReference>
<accession>A0A6S6TXF2</accession>
<evidence type="ECO:0000313" key="2">
    <source>
        <dbReference type="EMBL" id="CAA6821430.1"/>
    </source>
</evidence>